<dbReference type="Proteomes" id="UP000029257">
    <property type="component" value="Unassembled WGS sequence"/>
</dbReference>
<evidence type="ECO:0000313" key="5">
    <source>
        <dbReference type="Proteomes" id="UP000029436"/>
    </source>
</evidence>
<sequence>MTEGRSGALSFGVIQCLAVAVSITKLDKVMGLEFYLTFTVAVVATLGFFLCIFSVGKVI</sequence>
<organism evidence="2 4">
    <name type="scientific">Pectobacterium wasabiae</name>
    <dbReference type="NCBI Taxonomy" id="55208"/>
    <lineage>
        <taxon>Bacteria</taxon>
        <taxon>Pseudomonadati</taxon>
        <taxon>Pseudomonadota</taxon>
        <taxon>Gammaproteobacteria</taxon>
        <taxon>Enterobacterales</taxon>
        <taxon>Pectobacteriaceae</taxon>
        <taxon>Pectobacterium</taxon>
    </lineage>
</organism>
<keyword evidence="1" id="KW-0472">Membrane</keyword>
<feature type="transmembrane region" description="Helical" evidence="1">
    <location>
        <begin position="34"/>
        <end position="55"/>
    </location>
</feature>
<evidence type="ECO:0000313" key="4">
    <source>
        <dbReference type="Proteomes" id="UP000029257"/>
    </source>
</evidence>
<dbReference type="RefSeq" id="WP_039478882.1">
    <property type="nucleotide sequence ID" value="NZ_JQOH01000008.1"/>
</dbReference>
<gene>
    <name evidence="2" type="ORF">JV38_17290</name>
    <name evidence="3" type="ORF">KU73_17280</name>
</gene>
<keyword evidence="1" id="KW-1133">Transmembrane helix</keyword>
<evidence type="ECO:0000313" key="3">
    <source>
        <dbReference type="EMBL" id="KGA27403.1"/>
    </source>
</evidence>
<evidence type="ECO:0000313" key="2">
    <source>
        <dbReference type="EMBL" id="KFX04269.1"/>
    </source>
</evidence>
<dbReference type="EMBL" id="JQOH01000008">
    <property type="protein sequence ID" value="KGA27403.1"/>
    <property type="molecule type" value="Genomic_DNA"/>
</dbReference>
<dbReference type="AlphaFoldDB" id="A0AAW3EDR3"/>
<reference evidence="4 5" key="1">
    <citation type="submission" date="2014-08" db="EMBL/GenBank/DDBJ databases">
        <title>Genome sequences of NCPPB Pectobacterium isolates.</title>
        <authorList>
            <person name="Glover R.H."/>
            <person name="Sapp M."/>
            <person name="Elphinstone J."/>
        </authorList>
    </citation>
    <scope>NUCLEOTIDE SEQUENCE [LARGE SCALE GENOMIC DNA]</scope>
    <source>
        <strain evidence="2 4">NCPPB 3701</strain>
        <strain evidence="3 5">NCPPB3702</strain>
    </source>
</reference>
<keyword evidence="5" id="KW-1185">Reference proteome</keyword>
<comment type="caution">
    <text evidence="2">The sequence shown here is derived from an EMBL/GenBank/DDBJ whole genome shotgun (WGS) entry which is preliminary data.</text>
</comment>
<proteinExistence type="predicted"/>
<evidence type="ECO:0000256" key="1">
    <source>
        <dbReference type="SAM" id="Phobius"/>
    </source>
</evidence>
<accession>A0AAW3EDR3</accession>
<protein>
    <submittedName>
        <fullName evidence="2">Uncharacterized protein</fullName>
    </submittedName>
</protein>
<dbReference type="EMBL" id="JQHP01000009">
    <property type="protein sequence ID" value="KFX04269.1"/>
    <property type="molecule type" value="Genomic_DNA"/>
</dbReference>
<name>A0AAW3EDR3_9GAMM</name>
<dbReference type="Proteomes" id="UP000029436">
    <property type="component" value="Unassembled WGS sequence"/>
</dbReference>
<keyword evidence="1" id="KW-0812">Transmembrane</keyword>